<name>A0A6N7PKR4_9BACT</name>
<gene>
    <name evidence="4" type="ORF">GF068_12505</name>
</gene>
<evidence type="ECO:0000313" key="4">
    <source>
        <dbReference type="EMBL" id="MRG92742.1"/>
    </source>
</evidence>
<dbReference type="Proteomes" id="UP000440224">
    <property type="component" value="Unassembled WGS sequence"/>
</dbReference>
<proteinExistence type="predicted"/>
<feature type="domain" description="L-lysine epsilon oxidase C-terminal" evidence="3">
    <location>
        <begin position="491"/>
        <end position="609"/>
    </location>
</feature>
<dbReference type="InterPro" id="IPR041173">
    <property type="entry name" value="LodA_C"/>
</dbReference>
<evidence type="ECO:0000259" key="3">
    <source>
        <dbReference type="Pfam" id="PF18417"/>
    </source>
</evidence>
<evidence type="ECO:0000313" key="5">
    <source>
        <dbReference type="Proteomes" id="UP000440224"/>
    </source>
</evidence>
<protein>
    <recommendedName>
        <fullName evidence="6">L-lysine 6-oxidase</fullName>
    </recommendedName>
</protein>
<dbReference type="EMBL" id="WJIE01000003">
    <property type="protein sequence ID" value="MRG92742.1"/>
    <property type="molecule type" value="Genomic_DNA"/>
</dbReference>
<feature type="domain" description="L-Lysine epsilon oxidase N-terminal" evidence="2">
    <location>
        <begin position="98"/>
        <end position="339"/>
    </location>
</feature>
<sequence>MAEPNVDSVRSIDLPPPSEAPTTERAARGTPEGFVVGGTLEAGTLGVNGSQDELYQIDAAANPSRRGFLAGSIGLIAAVFGRRALAAGDGGAPVYRIHPSIGIARVGNADPDTFFIGPEVPGLPPLGSPPGTTAPPYKVDGKIKPQAARFRIFEYQWINGRLTPVREVNLTTPGVLGITWKAHLANKKASFHKFYGLAGESTPPGPLRNASVQDRRSLEIDFGARTIGGSSQGPTEFRAGTSGDPASEACPIGANAEPVIDYLGQLRTDAEGRLIVLGGKGRANHVTEAPLELPSYANNDGWFDDVSDGPVTAVVTIDDGNGGTIDVPVDDAGGAWVIVGPPDFAPNVPSVTTAYDLLYDMAVRQLPIPEDNALYTSGGELAKLTILASQFDPLGPVEFPSYVPDFDQEVRPIYERGFDYRWVTALVTDKHNTLVSPNLGDPSPKHAKMRGDFFKSMRPALGAEGPPGAGGMPRMLGDDPYNPQSNGSVYRLAVTRTQYGLVRNWGQGKFTSGPPASKSVVITPHGLDRASLESINGGAFFPGMEVSWQIRNPALFIEPFRLDLNAMSQYVGENQKIGPGHFTRQMALPWHADFNECANEGSYGWWPATRPDDVYPSASASKRLPWARATNRFEGGNRESTKEDMAAHWYKFGIVVEQGGMQIETERSPQIP</sequence>
<dbReference type="RefSeq" id="WP_153819579.1">
    <property type="nucleotide sequence ID" value="NZ_WJIE01000003.1"/>
</dbReference>
<keyword evidence="5" id="KW-1185">Reference proteome</keyword>
<accession>A0A6N7PKR4</accession>
<comment type="caution">
    <text evidence="4">The sequence shown here is derived from an EMBL/GenBank/DDBJ whole genome shotgun (WGS) entry which is preliminary data.</text>
</comment>
<evidence type="ECO:0000259" key="2">
    <source>
        <dbReference type="Pfam" id="PF17990"/>
    </source>
</evidence>
<dbReference type="AlphaFoldDB" id="A0A6N7PKR4"/>
<dbReference type="OrthoDB" id="336698at2"/>
<dbReference type="Pfam" id="PF17990">
    <property type="entry name" value="LodA_N"/>
    <property type="match status" value="1"/>
</dbReference>
<dbReference type="Pfam" id="PF18417">
    <property type="entry name" value="LodA_C"/>
    <property type="match status" value="1"/>
</dbReference>
<feature type="region of interest" description="Disordered" evidence="1">
    <location>
        <begin position="1"/>
        <end position="30"/>
    </location>
</feature>
<reference evidence="4 5" key="1">
    <citation type="submission" date="2019-10" db="EMBL/GenBank/DDBJ databases">
        <title>A soil myxobacterium in the family Polyangiaceae.</title>
        <authorList>
            <person name="Li Y."/>
            <person name="Wang J."/>
        </authorList>
    </citation>
    <scope>NUCLEOTIDE SEQUENCE [LARGE SCALE GENOMIC DNA]</scope>
    <source>
        <strain evidence="4 5">DSM 14734</strain>
    </source>
</reference>
<evidence type="ECO:0000256" key="1">
    <source>
        <dbReference type="SAM" id="MobiDB-lite"/>
    </source>
</evidence>
<dbReference type="InterPro" id="IPR041168">
    <property type="entry name" value="LodA_N"/>
</dbReference>
<organism evidence="4 5">
    <name type="scientific">Polyangium spumosum</name>
    <dbReference type="NCBI Taxonomy" id="889282"/>
    <lineage>
        <taxon>Bacteria</taxon>
        <taxon>Pseudomonadati</taxon>
        <taxon>Myxococcota</taxon>
        <taxon>Polyangia</taxon>
        <taxon>Polyangiales</taxon>
        <taxon>Polyangiaceae</taxon>
        <taxon>Polyangium</taxon>
    </lineage>
</organism>
<evidence type="ECO:0008006" key="6">
    <source>
        <dbReference type="Google" id="ProtNLM"/>
    </source>
</evidence>